<dbReference type="InterPro" id="IPR015915">
    <property type="entry name" value="Kelch-typ_b-propeller"/>
</dbReference>
<dbReference type="PANTHER" id="PTHR16220">
    <property type="entry name" value="WD REPEAT PROTEIN 8-RELATED"/>
    <property type="match status" value="1"/>
</dbReference>
<keyword evidence="3" id="KW-1185">Reference proteome</keyword>
<dbReference type="PROSITE" id="PS00022">
    <property type="entry name" value="EGF_1"/>
    <property type="match status" value="1"/>
</dbReference>
<organism evidence="3 4">
    <name type="scientific">Macrostomum lignano</name>
    <dbReference type="NCBI Taxonomy" id="282301"/>
    <lineage>
        <taxon>Eukaryota</taxon>
        <taxon>Metazoa</taxon>
        <taxon>Spiralia</taxon>
        <taxon>Lophotrochozoa</taxon>
        <taxon>Platyhelminthes</taxon>
        <taxon>Rhabditophora</taxon>
        <taxon>Macrostomorpha</taxon>
        <taxon>Macrostomida</taxon>
        <taxon>Macrostomidae</taxon>
        <taxon>Macrostomum</taxon>
    </lineage>
</organism>
<accession>A0A1I8FPS7</accession>
<protein>
    <submittedName>
        <fullName evidence="4">EGF-like domain-containing protein</fullName>
    </submittedName>
</protein>
<feature type="compositionally biased region" description="Basic and acidic residues" evidence="1">
    <location>
        <begin position="60"/>
        <end position="73"/>
    </location>
</feature>
<dbReference type="Proteomes" id="UP000095280">
    <property type="component" value="Unplaced"/>
</dbReference>
<name>A0A1I8FPS7_9PLAT</name>
<evidence type="ECO:0000259" key="2">
    <source>
        <dbReference type="PROSITE" id="PS00022"/>
    </source>
</evidence>
<dbReference type="SUPFAM" id="SSF117281">
    <property type="entry name" value="Kelch motif"/>
    <property type="match status" value="1"/>
</dbReference>
<reference evidence="4" key="1">
    <citation type="submission" date="2016-11" db="UniProtKB">
        <authorList>
            <consortium name="WormBaseParasite"/>
        </authorList>
    </citation>
    <scope>IDENTIFICATION</scope>
</reference>
<dbReference type="InterPro" id="IPR052778">
    <property type="entry name" value="Centrosome-WD_assoc"/>
</dbReference>
<dbReference type="GO" id="GO:0005815">
    <property type="term" value="C:microtubule organizing center"/>
    <property type="evidence" value="ECO:0007669"/>
    <property type="project" value="TreeGrafter"/>
</dbReference>
<evidence type="ECO:0000256" key="1">
    <source>
        <dbReference type="SAM" id="MobiDB-lite"/>
    </source>
</evidence>
<dbReference type="GO" id="GO:1990811">
    <property type="term" value="C:MWP complex"/>
    <property type="evidence" value="ECO:0007669"/>
    <property type="project" value="TreeGrafter"/>
</dbReference>
<feature type="domain" description="EGF-like" evidence="2">
    <location>
        <begin position="1229"/>
        <end position="1240"/>
    </location>
</feature>
<dbReference type="PANTHER" id="PTHR16220:SF0">
    <property type="entry name" value="WD REPEAT-CONTAINING PROTEIN WRAP73"/>
    <property type="match status" value="1"/>
</dbReference>
<proteinExistence type="predicted"/>
<dbReference type="WBParaSite" id="maker-unitig_42523-snap-gene-0.3-mRNA-1">
    <property type="protein sequence ID" value="maker-unitig_42523-snap-gene-0.3-mRNA-1"/>
    <property type="gene ID" value="maker-unitig_42523-snap-gene-0.3"/>
</dbReference>
<evidence type="ECO:0000313" key="3">
    <source>
        <dbReference type="Proteomes" id="UP000095280"/>
    </source>
</evidence>
<evidence type="ECO:0000313" key="4">
    <source>
        <dbReference type="WBParaSite" id="maker-unitig_42523-snap-gene-0.3-mRNA-1"/>
    </source>
</evidence>
<feature type="region of interest" description="Disordered" evidence="1">
    <location>
        <begin position="1477"/>
        <end position="1497"/>
    </location>
</feature>
<feature type="region of interest" description="Disordered" evidence="1">
    <location>
        <begin position="60"/>
        <end position="87"/>
    </location>
</feature>
<sequence length="2007" mass="213483">MPVAAGAGIGVQDTWAAESIADRCRQGSWRTAPELASALLFSVQMEQLVSRVSHAGAREELPEQAEMSEHGSEGDAGAKPGGLHSPEQICANTRTHLTAERQAPGSAAASGFARRCWHPQSAQPAVHSAVHRAAVGVHVVIAGRPAGAVRCCRRGGRGRRVDKRKCGIAAVGHKVELIASAPWVMGRLVRLLVQAAYGIASQRQPLVAPDAVQPIAGRAIDKAAAAAARIAARVAGIAPMQQQVVTNGHQRVEGHGFRPDLPGRHWQLIKFPLHSVVGVQMVARRKFLAVVFHAAKRIDSVSPGGNRLEQQATVARRLGNQRHVESDKLRPTRQTIHGIDFTCIELVFNRKMAVKFELAVLDSNTRLTAVPAGARKSPLVTQTECRTILRWCGTPSAVTSGDFLAPAGTAVSLVFESNTASSNFTALFAAIQCPECGYGYVCNRASGLCQAAASSTAAEAAPPARTTAAAAAAAASAVATVSEPASAAQIGLEQTVLNSWIIAALAMTALAMLIDYPIILRLGHPPRLYGHSLTRCGDYLYLYGGMDRDPALLAASAISCGELTCPACSGEIDAMNCLPSRPQLVGFDMSLIPEPPGNSGLLFKLYIIGGIFYDPSYSWEPAETSTGPLVVSVYSDRCQCVGSANLNILQMDLWRCLATRLPPGDILSIRLAAWNTTAEKFSPSDHLYAYDTVQRKFYKLPVSPGQVWPKPMAFHSLVSIGDYLLLHGAMPATLAAMRAAAAAALSMGRPAIGCTASGATSGCRWLAILCWCRERTRSTPLCGRPPIPHFPLVYPAAAAAPARNTNGTGRPPGYHYVYTYGGSVHGRVNGRLGRLRVPASPCEATRGSGAWCLAFGCQVGSGVLLKSLCCLVDFGAKMLAKPRALASADRQAFARVPLGAVLRHLSLLRQFLSSSGVRHPAHSCSICTEKSLRNAPDHLSSTALVNCVYCNGTCRLAPNPSVNPCGSNYSALAPVQCASCPAGTCQRCSQQPKCLYADASSGGDGHLKCRQRKLDGSESDVGACSILSRRSPCGRSSAGGCTECASSVGGFESGSLGCAWLQSGQQSGGFCLPAAFIEPLCPDGACGKFALKSSPPLIGSAACPALNGTGCDNQTYCKSCLARCAAAVAGAPTLRQAAAPAGVLSVASPSRRRERLPAPRHPAGISTPVRLRTSVRMGIIIAIWSGRFALTRLTGSGANVGLVTIGIMRLKSASLCAPGGPFAPSRTFCTCLFGYTGDTCDVACDCNGHSNCAGPSPADRATCLSCHKKHPRQPLPVLLSAARRGRRLWPGVPACSQATLRAAAASSAAGGNYRLGFNACCPASPASATGTRISACRTRAGLRLPEQHQNQLHRPRPALPRAAVRRVCADFYSGKPTDGRQCYHKMGVNNYFCLDYRHSQKACGVPDPPATLPTGRTLFFQVNPGFLNIDVRLFVDIIRGAADLYLALSRPHIRGEQHRRRQMASGPIWSASIIKQRQRCQGQPDGRRRRPSPASSATRRSCRIGVLEVSANPYLTYVSCRLSVSGSILIVRNATRRVLITIPCQSYEFSLNKFYLGVSTDVNVSALCSSVRTRTTSTCWCSLSMFFSCFFLLFGLVVLAWKARQCAQPAGLLGNGRERERQSMAARPFGRPACGAGEPGVPGAAGDRSCWPKLARRGLCTVPHPACPIPSLGAPSVSDRRSCWTRGLAPFLHGRRRRLISKLIISASSSASSAASADSPAAGLPRVVIADNAEAAERPPPTPRLLLKMAERDEAVELATHKRRCPSKDRSGQHLIVEKTELEMRQSPGQLLPKRFYLAEAAQVSVRTCATANPWSCCSSSFACADQITDLAWSPDSPVSDVRHAQEGAGADLLRCVVLEHPDWACKIDEGVAGLVAACWAPDSRRVLTTADFNLRDCVSVFNCGGDTGWQLVAHFDAGTEDLDGLALKKEKVNEETTVIALTSSLFADDTTVIGTTAEIEQGTATIKRIMEEFEERTNDEKEEHAPRKATTFCMLGTWLGRKNDTS</sequence>
<dbReference type="InterPro" id="IPR000742">
    <property type="entry name" value="EGF"/>
</dbReference>